<dbReference type="EMBL" id="SFCC01000019">
    <property type="protein sequence ID" value="RZQ60042.1"/>
    <property type="molecule type" value="Genomic_DNA"/>
</dbReference>
<gene>
    <name evidence="1" type="ORF">EWH70_30500</name>
</gene>
<evidence type="ECO:0000313" key="2">
    <source>
        <dbReference type="Proteomes" id="UP000292003"/>
    </source>
</evidence>
<comment type="caution">
    <text evidence="1">The sequence shown here is derived from an EMBL/GenBank/DDBJ whole genome shotgun (WGS) entry which is preliminary data.</text>
</comment>
<dbReference type="Proteomes" id="UP000292003">
    <property type="component" value="Unassembled WGS sequence"/>
</dbReference>
<reference evidence="1 2" key="1">
    <citation type="submission" date="2019-02" db="EMBL/GenBank/DDBJ databases">
        <title>Draft genome sequence of Amycolatopsis sp. 8-3EHSu isolated from roots of Suaeda maritima.</title>
        <authorList>
            <person name="Duangmal K."/>
            <person name="Chantavorakit T."/>
        </authorList>
    </citation>
    <scope>NUCLEOTIDE SEQUENCE [LARGE SCALE GENOMIC DNA]</scope>
    <source>
        <strain evidence="1 2">8-3EHSu</strain>
    </source>
</reference>
<accession>A0A4Q7J0G2</accession>
<evidence type="ECO:0008006" key="3">
    <source>
        <dbReference type="Google" id="ProtNLM"/>
    </source>
</evidence>
<evidence type="ECO:0000313" key="1">
    <source>
        <dbReference type="EMBL" id="RZQ60042.1"/>
    </source>
</evidence>
<dbReference type="OrthoDB" id="675629at2"/>
<keyword evidence="2" id="KW-1185">Reference proteome</keyword>
<dbReference type="RefSeq" id="WP_130479028.1">
    <property type="nucleotide sequence ID" value="NZ_SFCC01000019.1"/>
</dbReference>
<protein>
    <recommendedName>
        <fullName evidence="3">DUF4280 domain-containing protein</fullName>
    </recommendedName>
</protein>
<organism evidence="1 2">
    <name type="scientific">Amycolatopsis suaedae</name>
    <dbReference type="NCBI Taxonomy" id="2510978"/>
    <lineage>
        <taxon>Bacteria</taxon>
        <taxon>Bacillati</taxon>
        <taxon>Actinomycetota</taxon>
        <taxon>Actinomycetes</taxon>
        <taxon>Pseudonocardiales</taxon>
        <taxon>Pseudonocardiaceae</taxon>
        <taxon>Amycolatopsis</taxon>
    </lineage>
</organism>
<sequence>MPGFLVHSGPAVTCVHAGPMVAVPSTPPRVTVGGFPVVPAADVMTVPECPAKVCKVIVWENFSTRVLVNGQPIALQLTPPPSNANGLCVPPAPPVKVPALTAALQIRVLAI</sequence>
<dbReference type="AlphaFoldDB" id="A0A4Q7J0G2"/>
<name>A0A4Q7J0G2_9PSEU</name>
<proteinExistence type="predicted"/>